<keyword evidence="6 7" id="KW-0472">Membrane</keyword>
<dbReference type="InterPro" id="IPR011527">
    <property type="entry name" value="ABC1_TM_dom"/>
</dbReference>
<dbReference type="FunFam" id="1.20.1560.10:FF:000003">
    <property type="entry name" value="ABC transporter C family member 10"/>
    <property type="match status" value="1"/>
</dbReference>
<dbReference type="PANTHER" id="PTHR24223">
    <property type="entry name" value="ATP-BINDING CASSETTE SUB-FAMILY C"/>
    <property type="match status" value="1"/>
</dbReference>
<dbReference type="EMBL" id="JAUESC010000003">
    <property type="protein sequence ID" value="KAK0598991.1"/>
    <property type="molecule type" value="Genomic_DNA"/>
</dbReference>
<feature type="transmembrane region" description="Helical" evidence="7">
    <location>
        <begin position="43"/>
        <end position="66"/>
    </location>
</feature>
<reference evidence="9" key="2">
    <citation type="submission" date="2023-06" db="EMBL/GenBank/DDBJ databases">
        <authorList>
            <person name="Swenson N.G."/>
            <person name="Wegrzyn J.L."/>
            <person name="Mcevoy S.L."/>
        </authorList>
    </citation>
    <scope>NUCLEOTIDE SEQUENCE</scope>
    <source>
        <strain evidence="9">NS2018</strain>
        <tissue evidence="9">Leaf</tissue>
    </source>
</reference>
<evidence type="ECO:0000256" key="4">
    <source>
        <dbReference type="ARBA" id="ARBA00022840"/>
    </source>
</evidence>
<dbReference type="GO" id="GO:0005524">
    <property type="term" value="F:ATP binding"/>
    <property type="evidence" value="ECO:0007669"/>
    <property type="project" value="UniProtKB-KW"/>
</dbReference>
<comment type="caution">
    <text evidence="9">The sequence shown here is derived from an EMBL/GenBank/DDBJ whole genome shotgun (WGS) entry which is preliminary data.</text>
</comment>
<feature type="transmembrane region" description="Helical" evidence="7">
    <location>
        <begin position="190"/>
        <end position="213"/>
    </location>
</feature>
<evidence type="ECO:0000259" key="8">
    <source>
        <dbReference type="PROSITE" id="PS50929"/>
    </source>
</evidence>
<evidence type="ECO:0000256" key="2">
    <source>
        <dbReference type="ARBA" id="ARBA00022692"/>
    </source>
</evidence>
<sequence length="497" mass="55892">MVTTRNPNKRMELCDSTKQVLSTLFTNPSSLLYSGTDFLLKPVFVRGFSGSLHLVLLLVLLVSWVCKKLKVGVSHSEGSKERFKNRRVLWNKLTLFCCLGVSVFNLILCLLSYFYWDRNCWSDQNLVTLLDLVLRTLGWGAICVYLQTQYFNSGEQKFPFLVRVWWGFYMFISCYCLVIDIFLYKKHETLPIQYLVSDIVSVITGLFFCYMGFSVKIEGGDTLLHEPLLNGVGNGEGESIKSKGADSVTPFTNASPFSLLTFSWMGSLIAFGNKKTLDLEDVPQLDSGNSVVGTFSILQNKLGANGGVGSGLTTLKLTTAILFSVWTEFLLTGFLILIYTLATYVGPYLIDTFVQYLNGKREFDNEGYVLVSIFFVAKLVECLSQRQWSFRLEQVGIRIQAVLAAMVYNKSLTLSCQAKQGHTSGEIINFMTVDAERVGEFSSYMHDSWMVIVQVVLAMLILYKNLGLASIATLLVTIIVMLVNFPLGRLQKKFQEN</sequence>
<feature type="transmembrane region" description="Helical" evidence="7">
    <location>
        <begin position="160"/>
        <end position="184"/>
    </location>
</feature>
<evidence type="ECO:0000313" key="9">
    <source>
        <dbReference type="EMBL" id="KAK0598991.1"/>
    </source>
</evidence>
<dbReference type="Gene3D" id="1.20.1560.10">
    <property type="entry name" value="ABC transporter type 1, transmembrane domain"/>
    <property type="match status" value="1"/>
</dbReference>
<dbReference type="SUPFAM" id="SSF90123">
    <property type="entry name" value="ABC transporter transmembrane region"/>
    <property type="match status" value="1"/>
</dbReference>
<dbReference type="GO" id="GO:0140359">
    <property type="term" value="F:ABC-type transporter activity"/>
    <property type="evidence" value="ECO:0007669"/>
    <property type="project" value="InterPro"/>
</dbReference>
<dbReference type="PROSITE" id="PS50929">
    <property type="entry name" value="ABC_TM1F"/>
    <property type="match status" value="1"/>
</dbReference>
<feature type="transmembrane region" description="Helical" evidence="7">
    <location>
        <begin position="320"/>
        <end position="347"/>
    </location>
</feature>
<evidence type="ECO:0000256" key="6">
    <source>
        <dbReference type="ARBA" id="ARBA00023136"/>
    </source>
</evidence>
<keyword evidence="3" id="KW-0547">Nucleotide-binding</keyword>
<protein>
    <recommendedName>
        <fullName evidence="8">ABC transmembrane type-1 domain-containing protein</fullName>
    </recommendedName>
</protein>
<evidence type="ECO:0000256" key="1">
    <source>
        <dbReference type="ARBA" id="ARBA00022448"/>
    </source>
</evidence>
<evidence type="ECO:0000313" key="10">
    <source>
        <dbReference type="Proteomes" id="UP001168877"/>
    </source>
</evidence>
<dbReference type="Pfam" id="PF00664">
    <property type="entry name" value="ABC_membrane"/>
    <property type="match status" value="1"/>
</dbReference>
<keyword evidence="10" id="KW-1185">Reference proteome</keyword>
<dbReference type="InterPro" id="IPR050173">
    <property type="entry name" value="ABC_transporter_C-like"/>
</dbReference>
<dbReference type="Proteomes" id="UP001168877">
    <property type="component" value="Unassembled WGS sequence"/>
</dbReference>
<proteinExistence type="predicted"/>
<dbReference type="PANTHER" id="PTHR24223:SF181">
    <property type="entry name" value="ABC TRANSPORTER C FAMILY MEMBER 3"/>
    <property type="match status" value="1"/>
</dbReference>
<keyword evidence="4" id="KW-0067">ATP-binding</keyword>
<feature type="domain" description="ABC transmembrane type-1" evidence="8">
    <location>
        <begin position="330"/>
        <end position="497"/>
    </location>
</feature>
<keyword evidence="1" id="KW-0813">Transport</keyword>
<accession>A0AA39W1Z8</accession>
<name>A0AA39W1Z8_ACESA</name>
<feature type="transmembrane region" description="Helical" evidence="7">
    <location>
        <begin position="469"/>
        <end position="487"/>
    </location>
</feature>
<gene>
    <name evidence="9" type="ORF">LWI29_001319</name>
</gene>
<dbReference type="GO" id="GO:0016020">
    <property type="term" value="C:membrane"/>
    <property type="evidence" value="ECO:0007669"/>
    <property type="project" value="InterPro"/>
</dbReference>
<reference evidence="9" key="1">
    <citation type="journal article" date="2022" name="Plant J.">
        <title>Strategies of tolerance reflected in two North American maple genomes.</title>
        <authorList>
            <person name="McEvoy S.L."/>
            <person name="Sezen U.U."/>
            <person name="Trouern-Trend A."/>
            <person name="McMahon S.M."/>
            <person name="Schaberg P.G."/>
            <person name="Yang J."/>
            <person name="Wegrzyn J.L."/>
            <person name="Swenson N.G."/>
        </authorList>
    </citation>
    <scope>NUCLEOTIDE SEQUENCE</scope>
    <source>
        <strain evidence="9">NS2018</strain>
    </source>
</reference>
<evidence type="ECO:0000256" key="7">
    <source>
        <dbReference type="SAM" id="Phobius"/>
    </source>
</evidence>
<dbReference type="InterPro" id="IPR036640">
    <property type="entry name" value="ABC1_TM_sf"/>
</dbReference>
<keyword evidence="5 7" id="KW-1133">Transmembrane helix</keyword>
<feature type="transmembrane region" description="Helical" evidence="7">
    <location>
        <begin position="93"/>
        <end position="116"/>
    </location>
</feature>
<organism evidence="9 10">
    <name type="scientific">Acer saccharum</name>
    <name type="common">Sugar maple</name>
    <dbReference type="NCBI Taxonomy" id="4024"/>
    <lineage>
        <taxon>Eukaryota</taxon>
        <taxon>Viridiplantae</taxon>
        <taxon>Streptophyta</taxon>
        <taxon>Embryophyta</taxon>
        <taxon>Tracheophyta</taxon>
        <taxon>Spermatophyta</taxon>
        <taxon>Magnoliopsida</taxon>
        <taxon>eudicotyledons</taxon>
        <taxon>Gunneridae</taxon>
        <taxon>Pentapetalae</taxon>
        <taxon>rosids</taxon>
        <taxon>malvids</taxon>
        <taxon>Sapindales</taxon>
        <taxon>Sapindaceae</taxon>
        <taxon>Hippocastanoideae</taxon>
        <taxon>Acereae</taxon>
        <taxon>Acer</taxon>
    </lineage>
</organism>
<feature type="transmembrane region" description="Helical" evidence="7">
    <location>
        <begin position="128"/>
        <end position="148"/>
    </location>
</feature>
<evidence type="ECO:0000256" key="5">
    <source>
        <dbReference type="ARBA" id="ARBA00022989"/>
    </source>
</evidence>
<keyword evidence="2 7" id="KW-0812">Transmembrane</keyword>
<evidence type="ECO:0000256" key="3">
    <source>
        <dbReference type="ARBA" id="ARBA00022741"/>
    </source>
</evidence>
<dbReference type="AlphaFoldDB" id="A0AA39W1Z8"/>